<keyword evidence="2" id="KW-0472">Membrane</keyword>
<evidence type="ECO:0000313" key="4">
    <source>
        <dbReference type="Proteomes" id="UP000288805"/>
    </source>
</evidence>
<feature type="compositionally biased region" description="Basic and acidic residues" evidence="1">
    <location>
        <begin position="239"/>
        <end position="275"/>
    </location>
</feature>
<dbReference type="PANTHER" id="PTHR36364">
    <property type="entry name" value="OS03G0203000 PROTEIN"/>
    <property type="match status" value="1"/>
</dbReference>
<dbReference type="AlphaFoldDB" id="A0A438CR92"/>
<feature type="compositionally biased region" description="Basic and acidic residues" evidence="1">
    <location>
        <begin position="166"/>
        <end position="223"/>
    </location>
</feature>
<sequence>MNGNLKLFGAMVLGLPSLFLLVITVLIYVIWLVNSPKRSRRDGKPETERIPSSLNTTNGDHVDRDQKHRRRLQDALPLEAPLASDSKEETEAVGKESDKKTSGPRDRTKPSSDIPRHRSFFQHDERDGSRQAGRRFSHRANTAFFPMTSVILPFSFEERGWWGDSKDHHGDRDPKDQHGDRDSKDQHREKATNKTVTDDTQKRDEKSEAQGSDKNRVWRHDGFFEMESNPHPPARKRPAFREKKIPVDHEIADKAATEAVKPIHPDRSMLSERGGRNPRHLGRPEKPFSGDGALPYRGEAQRSGGPAPRYGSGRGGGNFRERDRFGGRQGQRSGDVRVEKWKHDLFDEANRSPVRKKEEEQIAKVEALLAS</sequence>
<keyword evidence="2" id="KW-1133">Transmembrane helix</keyword>
<proteinExistence type="predicted"/>
<evidence type="ECO:0008006" key="5">
    <source>
        <dbReference type="Google" id="ProtNLM"/>
    </source>
</evidence>
<feature type="compositionally biased region" description="Basic and acidic residues" evidence="1">
    <location>
        <begin position="85"/>
        <end position="129"/>
    </location>
</feature>
<feature type="region of interest" description="Disordered" evidence="1">
    <location>
        <begin position="38"/>
        <end position="134"/>
    </location>
</feature>
<organism evidence="3 4">
    <name type="scientific">Vitis vinifera</name>
    <name type="common">Grape</name>
    <dbReference type="NCBI Taxonomy" id="29760"/>
    <lineage>
        <taxon>Eukaryota</taxon>
        <taxon>Viridiplantae</taxon>
        <taxon>Streptophyta</taxon>
        <taxon>Embryophyta</taxon>
        <taxon>Tracheophyta</taxon>
        <taxon>Spermatophyta</taxon>
        <taxon>Magnoliopsida</taxon>
        <taxon>eudicotyledons</taxon>
        <taxon>Gunneridae</taxon>
        <taxon>Pentapetalae</taxon>
        <taxon>rosids</taxon>
        <taxon>Vitales</taxon>
        <taxon>Vitaceae</taxon>
        <taxon>Viteae</taxon>
        <taxon>Vitis</taxon>
    </lineage>
</organism>
<accession>A0A438CR92</accession>
<evidence type="ECO:0000256" key="2">
    <source>
        <dbReference type="SAM" id="Phobius"/>
    </source>
</evidence>
<dbReference type="Proteomes" id="UP000288805">
    <property type="component" value="Unassembled WGS sequence"/>
</dbReference>
<reference evidence="3 4" key="1">
    <citation type="journal article" date="2018" name="PLoS Genet.">
        <title>Population sequencing reveals clonal diversity and ancestral inbreeding in the grapevine cultivar Chardonnay.</title>
        <authorList>
            <person name="Roach M.J."/>
            <person name="Johnson D.L."/>
            <person name="Bohlmann J."/>
            <person name="van Vuuren H.J."/>
            <person name="Jones S.J."/>
            <person name="Pretorius I.S."/>
            <person name="Schmidt S.A."/>
            <person name="Borneman A.R."/>
        </authorList>
    </citation>
    <scope>NUCLEOTIDE SEQUENCE [LARGE SCALE GENOMIC DNA]</scope>
    <source>
        <strain evidence="4">cv. Chardonnay</strain>
        <tissue evidence="3">Leaf</tissue>
    </source>
</reference>
<evidence type="ECO:0000313" key="3">
    <source>
        <dbReference type="EMBL" id="RVW25727.1"/>
    </source>
</evidence>
<comment type="caution">
    <text evidence="3">The sequence shown here is derived from an EMBL/GenBank/DDBJ whole genome shotgun (WGS) entry which is preliminary data.</text>
</comment>
<feature type="transmembrane region" description="Helical" evidence="2">
    <location>
        <begin position="12"/>
        <end position="33"/>
    </location>
</feature>
<gene>
    <name evidence="3" type="ORF">CK203_113539</name>
</gene>
<dbReference type="PANTHER" id="PTHR36364:SF1">
    <property type="entry name" value="OS03G0203000 PROTEIN"/>
    <property type="match status" value="1"/>
</dbReference>
<feature type="compositionally biased region" description="Polar residues" evidence="1">
    <location>
        <begin position="50"/>
        <end position="59"/>
    </location>
</feature>
<evidence type="ECO:0000256" key="1">
    <source>
        <dbReference type="SAM" id="MobiDB-lite"/>
    </source>
</evidence>
<keyword evidence="2" id="KW-0812">Transmembrane</keyword>
<name>A0A438CR92_VITVI</name>
<dbReference type="EMBL" id="QGNW01002065">
    <property type="protein sequence ID" value="RVW25727.1"/>
    <property type="molecule type" value="Genomic_DNA"/>
</dbReference>
<protein>
    <recommendedName>
        <fullName evidence="5">Btz domain-containing protein</fullName>
    </recommendedName>
</protein>
<feature type="region of interest" description="Disordered" evidence="1">
    <location>
        <begin position="166"/>
        <end position="360"/>
    </location>
</feature>
<feature type="compositionally biased region" description="Basic and acidic residues" evidence="1">
    <location>
        <begin position="334"/>
        <end position="360"/>
    </location>
</feature>